<reference evidence="2 3" key="1">
    <citation type="submission" date="2016-10" db="EMBL/GenBank/DDBJ databases">
        <authorList>
            <person name="de Groot N.N."/>
        </authorList>
    </citation>
    <scope>NUCLEOTIDE SEQUENCE [LARGE SCALE GENOMIC DNA]</scope>
    <source>
        <strain evidence="2 3">DSM 13760</strain>
    </source>
</reference>
<feature type="domain" description="N-acetyltransferase" evidence="1">
    <location>
        <begin position="11"/>
        <end position="166"/>
    </location>
</feature>
<dbReference type="Proteomes" id="UP000198948">
    <property type="component" value="Unassembled WGS sequence"/>
</dbReference>
<dbReference type="InterPro" id="IPR051531">
    <property type="entry name" value="N-acetyltransferase"/>
</dbReference>
<dbReference type="Gene3D" id="3.40.630.30">
    <property type="match status" value="1"/>
</dbReference>
<dbReference type="SUPFAM" id="SSF55729">
    <property type="entry name" value="Acyl-CoA N-acyltransferases (Nat)"/>
    <property type="match status" value="1"/>
</dbReference>
<dbReference type="InterPro" id="IPR000182">
    <property type="entry name" value="GNAT_dom"/>
</dbReference>
<sequence>MIPNNRHSDRLTFTALQQKDAVAAYQIWSDPLVTKFMNIEPFKEITQAEAMIAFFEASLQRNEAVRYGVFYQGQMIGSCGFNEINWETGTTEIGYELAQTCFRQGFGTEMLKTLSEIAFNQLQLKEIIAEVEQENRASQQLLLKQGFKLISASEKQLTVYQKLKAE</sequence>
<keyword evidence="3" id="KW-1185">Reference proteome</keyword>
<gene>
    <name evidence="2" type="ORF">SAMN04488559_10922</name>
</gene>
<dbReference type="GO" id="GO:0008999">
    <property type="term" value="F:protein-N-terminal-alanine acetyltransferase activity"/>
    <property type="evidence" value="ECO:0007669"/>
    <property type="project" value="TreeGrafter"/>
</dbReference>
<name>A0A1H9ST37_9LACT</name>
<dbReference type="InterPro" id="IPR016181">
    <property type="entry name" value="Acyl_CoA_acyltransferase"/>
</dbReference>
<dbReference type="Pfam" id="PF13302">
    <property type="entry name" value="Acetyltransf_3"/>
    <property type="match status" value="1"/>
</dbReference>
<organism evidence="2 3">
    <name type="scientific">Isobaculum melis</name>
    <dbReference type="NCBI Taxonomy" id="142588"/>
    <lineage>
        <taxon>Bacteria</taxon>
        <taxon>Bacillati</taxon>
        <taxon>Bacillota</taxon>
        <taxon>Bacilli</taxon>
        <taxon>Lactobacillales</taxon>
        <taxon>Carnobacteriaceae</taxon>
        <taxon>Isobaculum</taxon>
    </lineage>
</organism>
<keyword evidence="2" id="KW-0808">Transferase</keyword>
<dbReference type="GO" id="GO:0005737">
    <property type="term" value="C:cytoplasm"/>
    <property type="evidence" value="ECO:0007669"/>
    <property type="project" value="TreeGrafter"/>
</dbReference>
<proteinExistence type="predicted"/>
<dbReference type="RefSeq" id="WP_092652177.1">
    <property type="nucleotide sequence ID" value="NZ_FOHA01000009.1"/>
</dbReference>
<dbReference type="AlphaFoldDB" id="A0A1H9ST37"/>
<dbReference type="PANTHER" id="PTHR43792:SF9">
    <property type="entry name" value="RIBOSOMAL-PROTEIN-ALANINE ACETYLTRANSFERASE"/>
    <property type="match status" value="1"/>
</dbReference>
<dbReference type="PROSITE" id="PS51186">
    <property type="entry name" value="GNAT"/>
    <property type="match status" value="1"/>
</dbReference>
<dbReference type="PANTHER" id="PTHR43792">
    <property type="entry name" value="GNAT FAMILY, PUTATIVE (AFU_ORTHOLOGUE AFUA_3G00765)-RELATED-RELATED"/>
    <property type="match status" value="1"/>
</dbReference>
<dbReference type="EMBL" id="FOHA01000009">
    <property type="protein sequence ID" value="SER88126.1"/>
    <property type="molecule type" value="Genomic_DNA"/>
</dbReference>
<dbReference type="OrthoDB" id="9798081at2"/>
<dbReference type="STRING" id="142588.SAMN04488559_10922"/>
<accession>A0A1H9ST37</accession>
<protein>
    <submittedName>
        <fullName evidence="2">Ribosomal-protein-alanine N-acetyltransferase</fullName>
    </submittedName>
</protein>
<evidence type="ECO:0000313" key="2">
    <source>
        <dbReference type="EMBL" id="SER88126.1"/>
    </source>
</evidence>
<evidence type="ECO:0000259" key="1">
    <source>
        <dbReference type="PROSITE" id="PS51186"/>
    </source>
</evidence>
<evidence type="ECO:0000313" key="3">
    <source>
        <dbReference type="Proteomes" id="UP000198948"/>
    </source>
</evidence>